<dbReference type="Proteomes" id="UP001444661">
    <property type="component" value="Unassembled WGS sequence"/>
</dbReference>
<feature type="compositionally biased region" description="Polar residues" evidence="5">
    <location>
        <begin position="109"/>
        <end position="121"/>
    </location>
</feature>
<dbReference type="Pfam" id="PF00096">
    <property type="entry name" value="zf-C2H2"/>
    <property type="match status" value="2"/>
</dbReference>
<keyword evidence="8" id="KW-1185">Reference proteome</keyword>
<dbReference type="PROSITE" id="PS50157">
    <property type="entry name" value="ZINC_FINGER_C2H2_2"/>
    <property type="match status" value="2"/>
</dbReference>
<dbReference type="Gene3D" id="3.30.160.60">
    <property type="entry name" value="Classic Zinc Finger"/>
    <property type="match status" value="2"/>
</dbReference>
<dbReference type="SUPFAM" id="SSF57667">
    <property type="entry name" value="beta-beta-alpha zinc fingers"/>
    <property type="match status" value="1"/>
</dbReference>
<dbReference type="SMART" id="SM00355">
    <property type="entry name" value="ZnF_C2H2"/>
    <property type="match status" value="2"/>
</dbReference>
<keyword evidence="2 4" id="KW-0863">Zinc-finger</keyword>
<feature type="compositionally biased region" description="Low complexity" evidence="5">
    <location>
        <begin position="95"/>
        <end position="108"/>
    </location>
</feature>
<keyword evidence="1" id="KW-0479">Metal-binding</keyword>
<dbReference type="PANTHER" id="PTHR23235">
    <property type="entry name" value="KRUEPPEL-LIKE TRANSCRIPTION FACTOR"/>
    <property type="match status" value="1"/>
</dbReference>
<accession>A0ABR1T805</accession>
<evidence type="ECO:0000256" key="5">
    <source>
        <dbReference type="SAM" id="MobiDB-lite"/>
    </source>
</evidence>
<feature type="domain" description="C2H2-type" evidence="6">
    <location>
        <begin position="344"/>
        <end position="362"/>
    </location>
</feature>
<evidence type="ECO:0000256" key="4">
    <source>
        <dbReference type="PROSITE-ProRule" id="PRU00042"/>
    </source>
</evidence>
<gene>
    <name evidence="7" type="ORF">PG993_006679</name>
</gene>
<reference evidence="7 8" key="1">
    <citation type="submission" date="2023-01" db="EMBL/GenBank/DDBJ databases">
        <title>Analysis of 21 Apiospora genomes using comparative genomics revels a genus with tremendous synthesis potential of carbohydrate active enzymes and secondary metabolites.</title>
        <authorList>
            <person name="Sorensen T."/>
        </authorList>
    </citation>
    <scope>NUCLEOTIDE SEQUENCE [LARGE SCALE GENOMIC DNA]</scope>
    <source>
        <strain evidence="7 8">CBS 33761</strain>
    </source>
</reference>
<evidence type="ECO:0000256" key="3">
    <source>
        <dbReference type="ARBA" id="ARBA00022833"/>
    </source>
</evidence>
<name>A0ABR1T805_9PEZI</name>
<comment type="caution">
    <text evidence="7">The sequence shown here is derived from an EMBL/GenBank/DDBJ whole genome shotgun (WGS) entry which is preliminary data.</text>
</comment>
<feature type="region of interest" description="Disordered" evidence="5">
    <location>
        <begin position="1"/>
        <end position="248"/>
    </location>
</feature>
<evidence type="ECO:0000313" key="7">
    <source>
        <dbReference type="EMBL" id="KAK8042156.1"/>
    </source>
</evidence>
<evidence type="ECO:0000313" key="8">
    <source>
        <dbReference type="Proteomes" id="UP001444661"/>
    </source>
</evidence>
<dbReference type="InterPro" id="IPR036236">
    <property type="entry name" value="Znf_C2H2_sf"/>
</dbReference>
<organism evidence="7 8">
    <name type="scientific">Apiospora rasikravindrae</name>
    <dbReference type="NCBI Taxonomy" id="990691"/>
    <lineage>
        <taxon>Eukaryota</taxon>
        <taxon>Fungi</taxon>
        <taxon>Dikarya</taxon>
        <taxon>Ascomycota</taxon>
        <taxon>Pezizomycotina</taxon>
        <taxon>Sordariomycetes</taxon>
        <taxon>Xylariomycetidae</taxon>
        <taxon>Amphisphaeriales</taxon>
        <taxon>Apiosporaceae</taxon>
        <taxon>Apiospora</taxon>
    </lineage>
</organism>
<feature type="domain" description="C2H2-type" evidence="6">
    <location>
        <begin position="316"/>
        <end position="343"/>
    </location>
</feature>
<evidence type="ECO:0000256" key="2">
    <source>
        <dbReference type="ARBA" id="ARBA00022771"/>
    </source>
</evidence>
<dbReference type="InterPro" id="IPR013087">
    <property type="entry name" value="Znf_C2H2_type"/>
</dbReference>
<sequence length="397" mass="41966">MEIASFTSRRPAAGGLPQFHLPPPNSQVDVQVPRVTGTDGLSPLSSGVHSGSSQSSQAGGIPPYSNNNPQGNWALTQNSSYTYSTLGQSQPGLMQSSYSSRQQLYSPSGNAYGNRSSQSPATGDGFVAPPYDSVGPTFPSAVAGGGSGHSSMLSQSSHHTPMPNSILSSQTNAPQAPATAATATTDTYSRSSTASGYYAPPSSTPHQPSYPSYSNSHHSPTQSSPTTTGAIPRGIPALSSHHSMHAPTHYSGRHYGGYSALAPPPMGGAVLSNMGTPNAPAILVGGMNPMAHGYPPHMGHHHMYSHGQPPHQERPFKCDVCPQSFNRNHDLKRHKRIHLAVKPFPCEHCDKSFSRKDALKRHTLVKGCGNGKSSPTENSSPHREMKPDPDGQDRKNI</sequence>
<feature type="compositionally biased region" description="Low complexity" evidence="5">
    <location>
        <begin position="40"/>
        <end position="60"/>
    </location>
</feature>
<dbReference type="PANTHER" id="PTHR23235:SF120">
    <property type="entry name" value="KRUPPEL-LIKE FACTOR 15"/>
    <property type="match status" value="1"/>
</dbReference>
<feature type="region of interest" description="Disordered" evidence="5">
    <location>
        <begin position="361"/>
        <end position="397"/>
    </location>
</feature>
<proteinExistence type="predicted"/>
<feature type="compositionally biased region" description="Polar residues" evidence="5">
    <location>
        <begin position="64"/>
        <end position="94"/>
    </location>
</feature>
<dbReference type="PROSITE" id="PS00028">
    <property type="entry name" value="ZINC_FINGER_C2H2_1"/>
    <property type="match status" value="1"/>
</dbReference>
<evidence type="ECO:0000256" key="1">
    <source>
        <dbReference type="ARBA" id="ARBA00022723"/>
    </source>
</evidence>
<evidence type="ECO:0000259" key="6">
    <source>
        <dbReference type="PROSITE" id="PS50157"/>
    </source>
</evidence>
<dbReference type="EMBL" id="JAQQWK010000005">
    <property type="protein sequence ID" value="KAK8042156.1"/>
    <property type="molecule type" value="Genomic_DNA"/>
</dbReference>
<feature type="compositionally biased region" description="Low complexity" evidence="5">
    <location>
        <begin position="149"/>
        <end position="159"/>
    </location>
</feature>
<protein>
    <recommendedName>
        <fullName evidence="6">C2H2-type domain-containing protein</fullName>
    </recommendedName>
</protein>
<feature type="compositionally biased region" description="Basic and acidic residues" evidence="5">
    <location>
        <begin position="380"/>
        <end position="397"/>
    </location>
</feature>
<keyword evidence="3" id="KW-0862">Zinc</keyword>
<feature type="compositionally biased region" description="Low complexity" evidence="5">
    <location>
        <begin position="205"/>
        <end position="228"/>
    </location>
</feature>
<feature type="compositionally biased region" description="Low complexity" evidence="5">
    <location>
        <begin position="169"/>
        <end position="195"/>
    </location>
</feature>